<accession>A0AC61R5T5</accession>
<protein>
    <submittedName>
        <fullName evidence="1">Folylpolyglutamate synthase/dihydrofolate synthase</fullName>
    </submittedName>
</protein>
<name>A0AC61R5T5_9FIRM</name>
<proteinExistence type="predicted"/>
<sequence>MTVQEKIYWMENQRGKNHPLPVFRAWLDKALPRHRQLKLIQVGGTNGKGSTCQWLSSLLEKAGYRTGVFTSPHLISHTERIRVGRTPISLEAWETIFDRYAAFFQENKLTMFEMDLFMAIAYFLEQDIQYGIIEVGMGGRLDATTALDYLATLITNVGMDHMEYLGNSLNAIAKEKAGIFKEGTLAIAYDTTCFAVMEEEALARRTSLLVADYDVSRFDLSKLAAYQRDNLILALSALEQLRLLKPAVIQPVIDDYQWAGRFMLLRQQPKLIVDGAHNVPGIRALVRSLPVFQGEIYFSALKEKEIDAMLQILASLEQPITLVHFDSTRLCDLDALQARYGLPCIDVTALMTRLQNTEKDTLVCGSLYFVGDVLARWQTLPNKNN</sequence>
<evidence type="ECO:0000313" key="1">
    <source>
        <dbReference type="EMBL" id="TGY65258.1"/>
    </source>
</evidence>
<evidence type="ECO:0000313" key="2">
    <source>
        <dbReference type="Proteomes" id="UP000308836"/>
    </source>
</evidence>
<organism evidence="1 2">
    <name type="scientific">Dubosiella muris</name>
    <dbReference type="NCBI Taxonomy" id="3038133"/>
    <lineage>
        <taxon>Bacteria</taxon>
        <taxon>Bacillati</taxon>
        <taxon>Bacillota</taxon>
        <taxon>Erysipelotrichia</taxon>
        <taxon>Erysipelotrichales</taxon>
        <taxon>Erysipelotrichaceae</taxon>
        <taxon>Dubosiella</taxon>
    </lineage>
</organism>
<reference evidence="1" key="1">
    <citation type="submission" date="2019-04" db="EMBL/GenBank/DDBJ databases">
        <title>Microbes associate with the intestines of laboratory mice.</title>
        <authorList>
            <person name="Navarre W."/>
            <person name="Wong E."/>
            <person name="Huang K."/>
            <person name="Tropini C."/>
            <person name="Ng K."/>
            <person name="Yu B."/>
        </authorList>
    </citation>
    <scope>NUCLEOTIDE SEQUENCE</scope>
    <source>
        <strain evidence="1">NM09_H32</strain>
    </source>
</reference>
<gene>
    <name evidence="1" type="ORF">E5336_09515</name>
</gene>
<comment type="caution">
    <text evidence="1">The sequence shown here is derived from an EMBL/GenBank/DDBJ whole genome shotgun (WGS) entry which is preliminary data.</text>
</comment>
<dbReference type="EMBL" id="SRYG01000020">
    <property type="protein sequence ID" value="TGY65258.1"/>
    <property type="molecule type" value="Genomic_DNA"/>
</dbReference>
<keyword evidence="2" id="KW-1185">Reference proteome</keyword>
<dbReference type="Proteomes" id="UP000308836">
    <property type="component" value="Unassembled WGS sequence"/>
</dbReference>